<evidence type="ECO:0000313" key="8">
    <source>
        <dbReference type="EMBL" id="NOV40077.1"/>
    </source>
</evidence>
<evidence type="ECO:0000259" key="7">
    <source>
        <dbReference type="PROSITE" id="PS50950"/>
    </source>
</evidence>
<evidence type="ECO:0000256" key="6">
    <source>
        <dbReference type="SAM" id="MobiDB-lite"/>
    </source>
</evidence>
<dbReference type="PANTHER" id="PTHR46600:SF11">
    <property type="entry name" value="THAP DOMAIN-CONTAINING PROTEIN 10"/>
    <property type="match status" value="1"/>
</dbReference>
<evidence type="ECO:0000256" key="1">
    <source>
        <dbReference type="ARBA" id="ARBA00022723"/>
    </source>
</evidence>
<evidence type="ECO:0000256" key="3">
    <source>
        <dbReference type="ARBA" id="ARBA00022833"/>
    </source>
</evidence>
<dbReference type="GO" id="GO:0008270">
    <property type="term" value="F:zinc ion binding"/>
    <property type="evidence" value="ECO:0007669"/>
    <property type="project" value="UniProtKB-KW"/>
</dbReference>
<feature type="domain" description="THAP-type" evidence="7">
    <location>
        <begin position="16"/>
        <end position="109"/>
    </location>
</feature>
<evidence type="ECO:0000256" key="2">
    <source>
        <dbReference type="ARBA" id="ARBA00022771"/>
    </source>
</evidence>
<dbReference type="SMART" id="SM00692">
    <property type="entry name" value="DM3"/>
    <property type="match status" value="1"/>
</dbReference>
<feature type="region of interest" description="Disordered" evidence="6">
    <location>
        <begin position="176"/>
        <end position="196"/>
    </location>
</feature>
<evidence type="ECO:0000256" key="4">
    <source>
        <dbReference type="ARBA" id="ARBA00023125"/>
    </source>
</evidence>
<keyword evidence="3" id="KW-0862">Zinc</keyword>
<dbReference type="SUPFAM" id="SSF57716">
    <property type="entry name" value="Glucocorticoid receptor-like (DNA-binding domain)"/>
    <property type="match status" value="1"/>
</dbReference>
<dbReference type="SMART" id="SM00980">
    <property type="entry name" value="THAP"/>
    <property type="match status" value="1"/>
</dbReference>
<keyword evidence="4 5" id="KW-0238">DNA-binding</keyword>
<dbReference type="PROSITE" id="PS50950">
    <property type="entry name" value="ZF_THAP"/>
    <property type="match status" value="1"/>
</dbReference>
<keyword evidence="2 5" id="KW-0863">Zinc-finger</keyword>
<evidence type="ECO:0000256" key="5">
    <source>
        <dbReference type="PROSITE-ProRule" id="PRU00309"/>
    </source>
</evidence>
<feature type="compositionally biased region" description="Basic residues" evidence="6">
    <location>
        <begin position="115"/>
        <end position="141"/>
    </location>
</feature>
<dbReference type="GO" id="GO:0043565">
    <property type="term" value="F:sequence-specific DNA binding"/>
    <property type="evidence" value="ECO:0007669"/>
    <property type="project" value="InterPro"/>
</dbReference>
<feature type="region of interest" description="Disordered" evidence="6">
    <location>
        <begin position="102"/>
        <end position="163"/>
    </location>
</feature>
<organism evidence="8">
    <name type="scientific">Rhipicephalus microplus</name>
    <name type="common">Cattle tick</name>
    <name type="synonym">Boophilus microplus</name>
    <dbReference type="NCBI Taxonomy" id="6941"/>
    <lineage>
        <taxon>Eukaryota</taxon>
        <taxon>Metazoa</taxon>
        <taxon>Ecdysozoa</taxon>
        <taxon>Arthropoda</taxon>
        <taxon>Chelicerata</taxon>
        <taxon>Arachnida</taxon>
        <taxon>Acari</taxon>
        <taxon>Parasitiformes</taxon>
        <taxon>Ixodida</taxon>
        <taxon>Ixodoidea</taxon>
        <taxon>Ixodidae</taxon>
        <taxon>Rhipicephalinae</taxon>
        <taxon>Rhipicephalus</taxon>
        <taxon>Boophilus</taxon>
    </lineage>
</organism>
<dbReference type="AlphaFoldDB" id="A0A6M2D499"/>
<protein>
    <submittedName>
        <fullName evidence="8">Protein ovary overexpressed</fullName>
    </submittedName>
</protein>
<proteinExistence type="predicted"/>
<sequence length="424" mass="47549">MANDKTSPGEKRPGQRQRTCYVPGCKSGYKSCKESRSLFRAPIEPARLAAWSRKIRRKDRPLSHESVVCDRHFDERFIERTFRMKINGEIVEIPRDRPQLTRDAIPTIFPEAPKYHTKKPPKKRKKRKLCDRPLPKPKRRREGITAESASVDATSKAKSETHEVDAIPPISERAVRTYEKRQPSSKLQGKQRNGDVHVNGCSGATTTAPEALTESGDLQNSRVETTHEVVGFSNLRIPKGWSEITLIDSEGLCLYAQCEADATVPYCSVVVLKSVRIEARQGGLDTAVAEAHLRGNIWCEQELTMREEAEELIDSIEKLALCPGVGVRPLTGECPAYNGKFFSKDCTLLADGKPARPCASCRYQRKLIQNQMGRRRRKGYEVIVTRASDMRWLVEVSPAEAEHGQLAKGVTVDSVEVLEEAGKE</sequence>
<keyword evidence="1" id="KW-0479">Metal-binding</keyword>
<dbReference type="InterPro" id="IPR026516">
    <property type="entry name" value="THAP1/10"/>
</dbReference>
<dbReference type="Pfam" id="PF05485">
    <property type="entry name" value="THAP"/>
    <property type="match status" value="1"/>
</dbReference>
<dbReference type="EMBL" id="GHWJ01007340">
    <property type="protein sequence ID" value="NOV40077.1"/>
    <property type="molecule type" value="Transcribed_RNA"/>
</dbReference>
<dbReference type="PANTHER" id="PTHR46600">
    <property type="entry name" value="THAP DOMAIN-CONTAINING"/>
    <property type="match status" value="1"/>
</dbReference>
<dbReference type="OrthoDB" id="6507585at2759"/>
<dbReference type="VEuPathDB" id="VectorBase:LOC119169848"/>
<reference evidence="8" key="1">
    <citation type="submission" date="2019-09" db="EMBL/GenBank/DDBJ databases">
        <title>Organ-specific transcriptomic study of the physiology of the cattle tick, Rhipicephalus microplus.</title>
        <authorList>
            <person name="Tirloni L."/>
            <person name="Braz G."/>
            <person name="Gandara A.C.P."/>
            <person name="Sabadin G.A."/>
            <person name="da Silva R.M."/>
            <person name="Guizzo M.G."/>
            <person name="Machado J.A."/>
            <person name="Costa E.P."/>
            <person name="Gomes H.F."/>
            <person name="Moraes J."/>
            <person name="Mota M.B.S."/>
            <person name="Mesquita R.D."/>
            <person name="Alvarenga P.H."/>
            <person name="Alves F."/>
            <person name="Seixas A."/>
            <person name="da Fonseca R.N."/>
            <person name="Fogaca A."/>
            <person name="Logullo C."/>
            <person name="Tanaka A."/>
            <person name="Daffre S."/>
            <person name="Termignoni C."/>
            <person name="Vaz I.S.Jr."/>
            <person name="Oliveira P.L."/>
            <person name="Ribeiro J.M."/>
        </authorList>
    </citation>
    <scope>NUCLEOTIDE SEQUENCE</scope>
    <source>
        <strain evidence="8">Porto Alegre</strain>
    </source>
</reference>
<accession>A0A6M2D499</accession>
<dbReference type="InterPro" id="IPR006612">
    <property type="entry name" value="THAP_Znf"/>
</dbReference>
<name>A0A6M2D499_RHIMP</name>